<dbReference type="Proteomes" id="UP000196368">
    <property type="component" value="Unassembled WGS sequence"/>
</dbReference>
<evidence type="ECO:0000313" key="9">
    <source>
        <dbReference type="EMBL" id="OUO56539.1"/>
    </source>
</evidence>
<dbReference type="Pfam" id="PF03372">
    <property type="entry name" value="Exo_endo_phos"/>
    <property type="match status" value="1"/>
</dbReference>
<sequence length="256" mass="29093">MSKTFISWNVNGIRAAEKKGFLDFLSSCGADILAVQETKACPEQLSAALQNPPGYHAFYCCAERKGYSGVACFCKEKPLAVSCGLGVEEFDKEGRTLILEYPHFYFLNIYFPNGGQGEARIAFKLRFYERFLEKSKELFKTGKTVIACGDVNTAHREIDLARPKENAGVTGFLPEERAWLDRFFTEGYTDAYRAFETSGGHYTWWDYKTRARERNVGWRIDYFMVDEKSLPNVTGADILTDVTGSDHCPIRLRMNI</sequence>
<proteinExistence type="inferred from homology"/>
<feature type="site" description="Transition state stabilizer" evidence="7">
    <location>
        <position position="152"/>
    </location>
</feature>
<feature type="binding site" evidence="6">
    <location>
        <position position="150"/>
    </location>
    <ligand>
        <name>Mg(2+)</name>
        <dbReference type="ChEBI" id="CHEBI:18420"/>
        <label>1</label>
    </ligand>
</feature>
<dbReference type="PANTHER" id="PTHR22748:SF6">
    <property type="entry name" value="DNA-(APURINIC OR APYRIMIDINIC SITE) ENDONUCLEASE"/>
    <property type="match status" value="1"/>
</dbReference>
<feature type="binding site" evidence="6">
    <location>
        <position position="152"/>
    </location>
    <ligand>
        <name>Mg(2+)</name>
        <dbReference type="ChEBI" id="CHEBI:18420"/>
        <label>1</label>
    </ligand>
</feature>
<evidence type="ECO:0000313" key="10">
    <source>
        <dbReference type="Proteomes" id="UP000196368"/>
    </source>
</evidence>
<dbReference type="GO" id="GO:0006284">
    <property type="term" value="P:base-excision repair"/>
    <property type="evidence" value="ECO:0007669"/>
    <property type="project" value="TreeGrafter"/>
</dbReference>
<evidence type="ECO:0000256" key="5">
    <source>
        <dbReference type="PIRSR" id="PIRSR604808-1"/>
    </source>
</evidence>
<feature type="active site" description="Proton acceptor" evidence="5">
    <location>
        <position position="247"/>
    </location>
</feature>
<dbReference type="InterPro" id="IPR005135">
    <property type="entry name" value="Endo/exonuclease/phosphatase"/>
</dbReference>
<comment type="caution">
    <text evidence="9">The sequence shown here is derived from an EMBL/GenBank/DDBJ whole genome shotgun (WGS) entry which is preliminary data.</text>
</comment>
<evidence type="ECO:0000256" key="4">
    <source>
        <dbReference type="ARBA" id="ARBA00022842"/>
    </source>
</evidence>
<dbReference type="InterPro" id="IPR020847">
    <property type="entry name" value="AP_endonuclease_F1_BS"/>
</dbReference>
<evidence type="ECO:0000256" key="6">
    <source>
        <dbReference type="PIRSR" id="PIRSR604808-2"/>
    </source>
</evidence>
<dbReference type="FunFam" id="3.60.10.10:FF:000026">
    <property type="entry name" value="Exodeoxyribonuclease III"/>
    <property type="match status" value="1"/>
</dbReference>
<name>A0A1Y4DFT5_9BACT</name>
<dbReference type="PROSITE" id="PS51435">
    <property type="entry name" value="AP_NUCLEASE_F1_4"/>
    <property type="match status" value="1"/>
</dbReference>
<feature type="binding site" evidence="6">
    <location>
        <position position="9"/>
    </location>
    <ligand>
        <name>Mg(2+)</name>
        <dbReference type="ChEBI" id="CHEBI:18420"/>
        <label>1</label>
    </ligand>
</feature>
<evidence type="ECO:0000256" key="7">
    <source>
        <dbReference type="PIRSR" id="PIRSR604808-3"/>
    </source>
</evidence>
<keyword evidence="4 6" id="KW-0460">Magnesium</keyword>
<keyword evidence="3" id="KW-0378">Hydrolase</keyword>
<dbReference type="GO" id="GO:0003906">
    <property type="term" value="F:DNA-(apurinic or apyrimidinic site) endonuclease activity"/>
    <property type="evidence" value="ECO:0007669"/>
    <property type="project" value="TreeGrafter"/>
</dbReference>
<feature type="binding site" evidence="6">
    <location>
        <position position="247"/>
    </location>
    <ligand>
        <name>Mg(2+)</name>
        <dbReference type="ChEBI" id="CHEBI:18420"/>
        <label>1</label>
    </ligand>
</feature>
<keyword evidence="10" id="KW-1185">Reference proteome</keyword>
<dbReference type="GO" id="GO:0046872">
    <property type="term" value="F:metal ion binding"/>
    <property type="evidence" value="ECO:0007669"/>
    <property type="project" value="UniProtKB-KW"/>
</dbReference>
<dbReference type="PROSITE" id="PS00726">
    <property type="entry name" value="AP_NUCLEASE_F1_1"/>
    <property type="match status" value="1"/>
</dbReference>
<accession>A0A1Y4DFT5</accession>
<feature type="binding site" evidence="6">
    <location>
        <position position="246"/>
    </location>
    <ligand>
        <name>Mg(2+)</name>
        <dbReference type="ChEBI" id="CHEBI:18420"/>
        <label>1</label>
    </ligand>
</feature>
<dbReference type="SUPFAM" id="SSF56219">
    <property type="entry name" value="DNase I-like"/>
    <property type="match status" value="1"/>
</dbReference>
<dbReference type="NCBIfam" id="TIGR00195">
    <property type="entry name" value="exoDNase_III"/>
    <property type="match status" value="1"/>
</dbReference>
<organism evidence="9 10">
    <name type="scientific">Candidatus Avelusimicrobium gallicola</name>
    <dbReference type="NCBI Taxonomy" id="2562704"/>
    <lineage>
        <taxon>Bacteria</taxon>
        <taxon>Pseudomonadati</taxon>
        <taxon>Elusimicrobiota</taxon>
        <taxon>Elusimicrobia</taxon>
        <taxon>Elusimicrobiales</taxon>
        <taxon>Elusimicrobiaceae</taxon>
        <taxon>Candidatus Avelusimicrobium</taxon>
    </lineage>
</organism>
<dbReference type="InterPro" id="IPR004808">
    <property type="entry name" value="AP_endonuc_1"/>
</dbReference>
<dbReference type="EMBL" id="NFJD01000003">
    <property type="protein sequence ID" value="OUO56539.1"/>
    <property type="molecule type" value="Genomic_DNA"/>
</dbReference>
<evidence type="ECO:0000256" key="2">
    <source>
        <dbReference type="ARBA" id="ARBA00022723"/>
    </source>
</evidence>
<feature type="site" description="Important for catalytic activity" evidence="7">
    <location>
        <position position="221"/>
    </location>
</feature>
<dbReference type="InterPro" id="IPR036691">
    <property type="entry name" value="Endo/exonu/phosph_ase_sf"/>
</dbReference>
<dbReference type="RefSeq" id="WP_087288560.1">
    <property type="nucleotide sequence ID" value="NZ_NFJD01000003.1"/>
</dbReference>
<comment type="similarity">
    <text evidence="1">Belongs to the DNA repair enzymes AP/ExoA family.</text>
</comment>
<dbReference type="OrthoDB" id="9803914at2"/>
<dbReference type="AlphaFoldDB" id="A0A1Y4DFT5"/>
<reference evidence="10" key="1">
    <citation type="submission" date="2017-04" db="EMBL/GenBank/DDBJ databases">
        <title>Function of individual gut microbiota members based on whole genome sequencing of pure cultures obtained from chicken caecum.</title>
        <authorList>
            <person name="Medvecky M."/>
            <person name="Cejkova D."/>
            <person name="Polansky O."/>
            <person name="Karasova D."/>
            <person name="Kubasova T."/>
            <person name="Cizek A."/>
            <person name="Rychlik I."/>
        </authorList>
    </citation>
    <scope>NUCLEOTIDE SEQUENCE [LARGE SCALE GENOMIC DNA]</scope>
    <source>
        <strain evidence="10">An273</strain>
    </source>
</reference>
<keyword evidence="2 6" id="KW-0479">Metal-binding</keyword>
<feature type="active site" description="Proton donor/acceptor" evidence="5">
    <location>
        <position position="150"/>
    </location>
</feature>
<comment type="cofactor">
    <cofactor evidence="6">
        <name>Mg(2+)</name>
        <dbReference type="ChEBI" id="CHEBI:18420"/>
    </cofactor>
    <cofactor evidence="6">
        <name>Mn(2+)</name>
        <dbReference type="ChEBI" id="CHEBI:29035"/>
    </cofactor>
    <text evidence="6">Probably binds two magnesium or manganese ions per subunit.</text>
</comment>
<dbReference type="GO" id="GO:0008081">
    <property type="term" value="F:phosphoric diester hydrolase activity"/>
    <property type="evidence" value="ECO:0007669"/>
    <property type="project" value="TreeGrafter"/>
</dbReference>
<dbReference type="GO" id="GO:0003677">
    <property type="term" value="F:DNA binding"/>
    <property type="evidence" value="ECO:0007669"/>
    <property type="project" value="InterPro"/>
</dbReference>
<dbReference type="Gene3D" id="3.60.10.10">
    <property type="entry name" value="Endonuclease/exonuclease/phosphatase"/>
    <property type="match status" value="1"/>
</dbReference>
<feature type="active site" evidence="5">
    <location>
        <position position="110"/>
    </location>
</feature>
<evidence type="ECO:0000256" key="3">
    <source>
        <dbReference type="ARBA" id="ARBA00022801"/>
    </source>
</evidence>
<protein>
    <submittedName>
        <fullName evidence="9">Exodeoxyribonuclease III</fullName>
    </submittedName>
</protein>
<evidence type="ECO:0000256" key="1">
    <source>
        <dbReference type="ARBA" id="ARBA00007092"/>
    </source>
</evidence>
<feature type="site" description="Interaction with DNA substrate" evidence="7">
    <location>
        <position position="247"/>
    </location>
</feature>
<gene>
    <name evidence="9" type="ORF">B5F75_04925</name>
</gene>
<evidence type="ECO:0000259" key="8">
    <source>
        <dbReference type="Pfam" id="PF03372"/>
    </source>
</evidence>
<feature type="binding site" evidence="6">
    <location>
        <position position="37"/>
    </location>
    <ligand>
        <name>Mg(2+)</name>
        <dbReference type="ChEBI" id="CHEBI:18420"/>
        <label>1</label>
    </ligand>
</feature>
<dbReference type="GO" id="GO:0008311">
    <property type="term" value="F:double-stranded DNA 3'-5' DNA exonuclease activity"/>
    <property type="evidence" value="ECO:0007669"/>
    <property type="project" value="TreeGrafter"/>
</dbReference>
<keyword evidence="6" id="KW-0464">Manganese</keyword>
<dbReference type="NCBIfam" id="TIGR00633">
    <property type="entry name" value="xth"/>
    <property type="match status" value="1"/>
</dbReference>
<feature type="domain" description="Endonuclease/exonuclease/phosphatase" evidence="8">
    <location>
        <begin position="6"/>
        <end position="247"/>
    </location>
</feature>
<dbReference type="PANTHER" id="PTHR22748">
    <property type="entry name" value="AP ENDONUCLEASE"/>
    <property type="match status" value="1"/>
</dbReference>